<keyword evidence="5" id="KW-0460">Magnesium</keyword>
<keyword evidence="5 8" id="KW-0808">Transferase</keyword>
<dbReference type="SUPFAM" id="SSF63882">
    <property type="entry name" value="MoeA N-terminal region -like"/>
    <property type="match status" value="1"/>
</dbReference>
<dbReference type="SUPFAM" id="SSF53218">
    <property type="entry name" value="Molybdenum cofactor biosynthesis proteins"/>
    <property type="match status" value="1"/>
</dbReference>
<evidence type="ECO:0000256" key="1">
    <source>
        <dbReference type="ARBA" id="ARBA00002901"/>
    </source>
</evidence>
<dbReference type="EC" id="2.10.1.1" evidence="5"/>
<dbReference type="SUPFAM" id="SSF53448">
    <property type="entry name" value="Nucleotide-diphospho-sugar transferases"/>
    <property type="match status" value="1"/>
</dbReference>
<feature type="domain" description="MoaB/Mog" evidence="7">
    <location>
        <begin position="367"/>
        <end position="504"/>
    </location>
</feature>
<organism evidence="8 9">
    <name type="scientific">Nocardia higoensis</name>
    <dbReference type="NCBI Taxonomy" id="228599"/>
    <lineage>
        <taxon>Bacteria</taxon>
        <taxon>Bacillati</taxon>
        <taxon>Actinomycetota</taxon>
        <taxon>Actinomycetes</taxon>
        <taxon>Mycobacteriales</taxon>
        <taxon>Nocardiaceae</taxon>
        <taxon>Nocardia</taxon>
    </lineage>
</organism>
<dbReference type="Gene3D" id="3.90.105.10">
    <property type="entry name" value="Molybdopterin biosynthesis moea protein, domain 2"/>
    <property type="match status" value="1"/>
</dbReference>
<comment type="pathway">
    <text evidence="5">Cofactor biosynthesis; molybdopterin biosynthesis.</text>
</comment>
<evidence type="ECO:0000256" key="3">
    <source>
        <dbReference type="ARBA" id="ARBA00022505"/>
    </source>
</evidence>
<name>A0ABS0D9D9_9NOCA</name>
<dbReference type="InterPro" id="IPR038987">
    <property type="entry name" value="MoeA-like"/>
</dbReference>
<keyword evidence="5" id="KW-0479">Metal-binding</keyword>
<protein>
    <recommendedName>
        <fullName evidence="5">Molybdopterin molybdenumtransferase</fullName>
        <ecNumber evidence="5">2.10.1.1</ecNumber>
    </recommendedName>
</protein>
<sequence>MTAADAIVLAGGRASRMGGVDKPGLVIGGRSMLEAALAAVADCARTVVVGPPRPNLAAHVRQAREAPAGSGPVAAIDAGLGALGDSGAALVAVLAADMPFLTAEAIDELRGRAVASDVDAVFAADSDGRPQYLVGVWRRSALRAALDRLDSVVNQPMKAIVPARTDIVELSGAALAGIADCDTDDQVRRARAIAGEPLSLAHARDALRADLTPLPIHTADLRTVRGAALAEPLAAAAALPRFDVSAMDGYAVSGDGPWRLRRDIGFAGGQRPEGLLPGEAVRIATGAHVPDGATLVLRDEFADISPDRVLHRLPDTPVREDIRRRGEDRHEGDPVAPRGTPVTAALISAAASVEVTAAPVRGPVRARVVMTGDEIRSDGPLRAGQTRDSIGPILPDLLGWCGVVTADRVHLRDTPNGFDEVLAAATDCDLLVVVGATGGGAADQLRAALARASATVVVPRLRLRPGGSTVVSELPSGTTVLGLPGNPFAAVATALALTPAIVEGRTGALPARPQRAPLCNAAAITAPVPRIVPARRDDRGGLIGDQSVRTAHLGGLIDRDGLVVVPAGAADGDLVEFVPLRW</sequence>
<dbReference type="Pfam" id="PF12804">
    <property type="entry name" value="NTP_transf_3"/>
    <property type="match status" value="1"/>
</dbReference>
<dbReference type="Gene3D" id="3.40.980.10">
    <property type="entry name" value="MoaB/Mog-like domain"/>
    <property type="match status" value="1"/>
</dbReference>
<keyword evidence="5" id="KW-0501">Molybdenum cofactor biosynthesis</keyword>
<dbReference type="InterPro" id="IPR029044">
    <property type="entry name" value="Nucleotide-diphossugar_trans"/>
</dbReference>
<evidence type="ECO:0000256" key="4">
    <source>
        <dbReference type="ARBA" id="ARBA00047317"/>
    </source>
</evidence>
<dbReference type="InterPro" id="IPR001453">
    <property type="entry name" value="MoaB/Mog_dom"/>
</dbReference>
<comment type="caution">
    <text evidence="8">The sequence shown here is derived from an EMBL/GenBank/DDBJ whole genome shotgun (WGS) entry which is preliminary data.</text>
</comment>
<feature type="region of interest" description="Disordered" evidence="6">
    <location>
        <begin position="315"/>
        <end position="339"/>
    </location>
</feature>
<dbReference type="InterPro" id="IPR005110">
    <property type="entry name" value="MoeA_linker/N"/>
</dbReference>
<evidence type="ECO:0000259" key="7">
    <source>
        <dbReference type="SMART" id="SM00852"/>
    </source>
</evidence>
<reference evidence="8 9" key="1">
    <citation type="submission" date="2020-10" db="EMBL/GenBank/DDBJ databases">
        <title>Identification of Nocardia species via Next-generation sequencing and recognition of intraspecies genetic diversity.</title>
        <authorList>
            <person name="Li P."/>
            <person name="Li P."/>
            <person name="Lu B."/>
        </authorList>
    </citation>
    <scope>NUCLEOTIDE SEQUENCE [LARGE SCALE GENOMIC DNA]</scope>
    <source>
        <strain evidence="8 9">BJ06-0143</strain>
    </source>
</reference>
<dbReference type="PANTHER" id="PTHR10192:SF5">
    <property type="entry name" value="GEPHYRIN"/>
    <property type="match status" value="1"/>
</dbReference>
<dbReference type="Pfam" id="PF00994">
    <property type="entry name" value="MoCF_biosynth"/>
    <property type="match status" value="1"/>
</dbReference>
<dbReference type="SMART" id="SM00852">
    <property type="entry name" value="MoCF_biosynth"/>
    <property type="match status" value="1"/>
</dbReference>
<comment type="similarity">
    <text evidence="2 5">Belongs to the MoeA family.</text>
</comment>
<dbReference type="EMBL" id="JADLQN010000001">
    <property type="protein sequence ID" value="MBF6355092.1"/>
    <property type="molecule type" value="Genomic_DNA"/>
</dbReference>
<accession>A0ABS0D9D9</accession>
<dbReference type="Gene3D" id="2.170.190.11">
    <property type="entry name" value="Molybdopterin biosynthesis moea protein, domain 3"/>
    <property type="match status" value="1"/>
</dbReference>
<dbReference type="Gene3D" id="3.90.550.10">
    <property type="entry name" value="Spore Coat Polysaccharide Biosynthesis Protein SpsA, Chain A"/>
    <property type="match status" value="1"/>
</dbReference>
<gene>
    <name evidence="8" type="ORF">IU449_11160</name>
</gene>
<dbReference type="Pfam" id="PF03453">
    <property type="entry name" value="MoeA_N"/>
    <property type="match status" value="1"/>
</dbReference>
<dbReference type="PANTHER" id="PTHR10192">
    <property type="entry name" value="MOLYBDOPTERIN BIOSYNTHESIS PROTEIN"/>
    <property type="match status" value="1"/>
</dbReference>
<proteinExistence type="inferred from homology"/>
<dbReference type="InterPro" id="IPR036425">
    <property type="entry name" value="MoaB/Mog-like_dom_sf"/>
</dbReference>
<dbReference type="RefSeq" id="WP_195001741.1">
    <property type="nucleotide sequence ID" value="NZ_JADLQN010000001.1"/>
</dbReference>
<comment type="catalytic activity">
    <reaction evidence="4">
        <text>adenylyl-molybdopterin + molybdate = Mo-molybdopterin + AMP + H(+)</text>
        <dbReference type="Rhea" id="RHEA:35047"/>
        <dbReference type="ChEBI" id="CHEBI:15378"/>
        <dbReference type="ChEBI" id="CHEBI:36264"/>
        <dbReference type="ChEBI" id="CHEBI:62727"/>
        <dbReference type="ChEBI" id="CHEBI:71302"/>
        <dbReference type="ChEBI" id="CHEBI:456215"/>
        <dbReference type="EC" id="2.10.1.1"/>
    </reaction>
</comment>
<keyword evidence="3 5" id="KW-0500">Molybdenum</keyword>
<evidence type="ECO:0000313" key="9">
    <source>
        <dbReference type="Proteomes" id="UP000707731"/>
    </source>
</evidence>
<dbReference type="InterPro" id="IPR025877">
    <property type="entry name" value="MobA-like_NTP_Trfase"/>
</dbReference>
<dbReference type="InterPro" id="IPR036135">
    <property type="entry name" value="MoeA_linker/N_sf"/>
</dbReference>
<comment type="cofactor">
    <cofactor evidence="5">
        <name>Mg(2+)</name>
        <dbReference type="ChEBI" id="CHEBI:18420"/>
    </cofactor>
</comment>
<evidence type="ECO:0000313" key="8">
    <source>
        <dbReference type="EMBL" id="MBF6355092.1"/>
    </source>
</evidence>
<comment type="function">
    <text evidence="1 5">Catalyzes the insertion of molybdate into adenylated molybdopterin with the concomitant release of AMP.</text>
</comment>
<keyword evidence="9" id="KW-1185">Reference proteome</keyword>
<dbReference type="GO" id="GO:0016740">
    <property type="term" value="F:transferase activity"/>
    <property type="evidence" value="ECO:0007669"/>
    <property type="project" value="UniProtKB-KW"/>
</dbReference>
<feature type="compositionally biased region" description="Basic and acidic residues" evidence="6">
    <location>
        <begin position="315"/>
        <end position="333"/>
    </location>
</feature>
<dbReference type="Proteomes" id="UP000707731">
    <property type="component" value="Unassembled WGS sequence"/>
</dbReference>
<evidence type="ECO:0000256" key="5">
    <source>
        <dbReference type="RuleBase" id="RU365090"/>
    </source>
</evidence>
<evidence type="ECO:0000256" key="6">
    <source>
        <dbReference type="SAM" id="MobiDB-lite"/>
    </source>
</evidence>
<evidence type="ECO:0000256" key="2">
    <source>
        <dbReference type="ARBA" id="ARBA00010763"/>
    </source>
</evidence>